<organism evidence="3 4">
    <name type="scientific">Extremus antarcticus</name>
    <dbReference type="NCBI Taxonomy" id="702011"/>
    <lineage>
        <taxon>Eukaryota</taxon>
        <taxon>Fungi</taxon>
        <taxon>Dikarya</taxon>
        <taxon>Ascomycota</taxon>
        <taxon>Pezizomycotina</taxon>
        <taxon>Dothideomycetes</taxon>
        <taxon>Dothideomycetidae</taxon>
        <taxon>Mycosphaerellales</taxon>
        <taxon>Extremaceae</taxon>
        <taxon>Extremus</taxon>
    </lineage>
</organism>
<accession>A0AAJ0DB28</accession>
<feature type="compositionally biased region" description="Polar residues" evidence="1">
    <location>
        <begin position="791"/>
        <end position="811"/>
    </location>
</feature>
<feature type="compositionally biased region" description="Polar residues" evidence="1">
    <location>
        <begin position="762"/>
        <end position="771"/>
    </location>
</feature>
<sequence length="848" mass="89023">MFIRSFTTASLILLIGSGVRCASSTSAPYRTHSAQGGRFPLNNASEIATPTQLASNATLQTATDYAAANKCWSDWEAYSGWATSCPKTTITGSVYTLSDEWTTTEYKTYSLCDGHPRAVAHGDWRTSYSTMSDITYPFQTISLTTITVEFPPSGIPAATITTTTVHPETDLVTTCATPAPEPRCTVDNENCQSLFSAWTAGGFTRRKPPCYYPEPGDPCDACALYVPSVKLLYFPVSMTGDFCGDDYHTATPAHRGNLSTPTTVVWSGTTLTSGSVYLSYAGVTAMATGKGCGTPKPAGLLPLPSSELFSYRGHAAAMPIMGDHQWPFNFADLAPNPVPWDAWISQDLCYNHQDWPSCQTVTQAAYRPWLVYPKEFFAMDPAWSKCVTGAFGIMDPPTALPKADVQVVPTMSSEEEPTSTAAAPGTSVRITSPQTAAPSLETTKLGKAQPPRGSSSPDPVASAADPGRSSQEGNKPGGKHETEDTNTLSKAGAADASSSALADPGRGRPQSDPVDPADPADPASATRKSKDRQPQPAATFAVPTSALAHTALSFGSLVVAPGSETGAIAVGTHVLSKGEQTRIGSTFVSLGSETLVVGVLPTAPPADPEPPNALSVLSKAQTEGRPIAKVTVGGQTFTAYSAGVIVGPHTTYEPGHSVISAGEHTLTIGSNGVVVGSSTFGFNPPAKGTASPEASSVRRRPKQTTTLDIELTFVRGTSRTTVEASVDRSGHTIVSIGSNTFTYTDGISTRNGTRTRPDPNTRGRTTRSGNGHKSEHHATTITDLPSIVYGPQSSSSVSLPPIVGSQSVEPHSSSTSTTTSGAPSLMFCTILRCLQWSMIIVVLVLHLP</sequence>
<proteinExistence type="predicted"/>
<dbReference type="Proteomes" id="UP001271007">
    <property type="component" value="Unassembled WGS sequence"/>
</dbReference>
<keyword evidence="2" id="KW-0732">Signal</keyword>
<feature type="chain" id="PRO_5042607641" evidence="2">
    <location>
        <begin position="22"/>
        <end position="848"/>
    </location>
</feature>
<evidence type="ECO:0000313" key="4">
    <source>
        <dbReference type="Proteomes" id="UP001271007"/>
    </source>
</evidence>
<feature type="region of interest" description="Disordered" evidence="1">
    <location>
        <begin position="407"/>
        <end position="539"/>
    </location>
</feature>
<feature type="compositionally biased region" description="Low complexity" evidence="1">
    <location>
        <begin position="488"/>
        <end position="503"/>
    </location>
</feature>
<feature type="signal peptide" evidence="2">
    <location>
        <begin position="1"/>
        <end position="21"/>
    </location>
</feature>
<dbReference type="EMBL" id="JAWDJX010000032">
    <property type="protein sequence ID" value="KAK3050458.1"/>
    <property type="molecule type" value="Genomic_DNA"/>
</dbReference>
<feature type="compositionally biased region" description="Polar residues" evidence="1">
    <location>
        <begin position="744"/>
        <end position="754"/>
    </location>
</feature>
<evidence type="ECO:0000256" key="1">
    <source>
        <dbReference type="SAM" id="MobiDB-lite"/>
    </source>
</evidence>
<comment type="caution">
    <text evidence="3">The sequence shown here is derived from an EMBL/GenBank/DDBJ whole genome shotgun (WGS) entry which is preliminary data.</text>
</comment>
<protein>
    <submittedName>
        <fullName evidence="3">Uncharacterized protein</fullName>
    </submittedName>
</protein>
<dbReference type="AlphaFoldDB" id="A0AAJ0DB28"/>
<gene>
    <name evidence="3" type="ORF">LTR09_008369</name>
</gene>
<feature type="compositionally biased region" description="Polar residues" evidence="1">
    <location>
        <begin position="428"/>
        <end position="442"/>
    </location>
</feature>
<name>A0AAJ0DB28_9PEZI</name>
<feature type="region of interest" description="Disordered" evidence="1">
    <location>
        <begin position="744"/>
        <end position="820"/>
    </location>
</feature>
<reference evidence="3" key="1">
    <citation type="submission" date="2023-04" db="EMBL/GenBank/DDBJ databases">
        <title>Black Yeasts Isolated from many extreme environments.</title>
        <authorList>
            <person name="Coleine C."/>
            <person name="Stajich J.E."/>
            <person name="Selbmann L."/>
        </authorList>
    </citation>
    <scope>NUCLEOTIDE SEQUENCE</scope>
    <source>
        <strain evidence="3">CCFEE 5312</strain>
    </source>
</reference>
<keyword evidence="4" id="KW-1185">Reference proteome</keyword>
<feature type="compositionally biased region" description="Low complexity" evidence="1">
    <location>
        <begin position="454"/>
        <end position="466"/>
    </location>
</feature>
<evidence type="ECO:0000256" key="2">
    <source>
        <dbReference type="SAM" id="SignalP"/>
    </source>
</evidence>
<evidence type="ECO:0000313" key="3">
    <source>
        <dbReference type="EMBL" id="KAK3050458.1"/>
    </source>
</evidence>